<keyword evidence="5" id="KW-1185">Reference proteome</keyword>
<feature type="region of interest" description="Disordered" evidence="2">
    <location>
        <begin position="341"/>
        <end position="362"/>
    </location>
</feature>
<dbReference type="OrthoDB" id="4222821at2759"/>
<evidence type="ECO:0000313" key="4">
    <source>
        <dbReference type="EMBL" id="KAF4631660.1"/>
    </source>
</evidence>
<feature type="domain" description="Zn(2)-C6 fungal-type" evidence="3">
    <location>
        <begin position="7"/>
        <end position="38"/>
    </location>
</feature>
<reference evidence="4 5" key="1">
    <citation type="submission" date="2020-03" db="EMBL/GenBank/DDBJ databases">
        <title>Draft Genome Sequence of Cudoniella acicularis.</title>
        <authorList>
            <person name="Buettner E."/>
            <person name="Kellner H."/>
        </authorList>
    </citation>
    <scope>NUCLEOTIDE SEQUENCE [LARGE SCALE GENOMIC DNA]</scope>
    <source>
        <strain evidence="4 5">DSM 108380</strain>
    </source>
</reference>
<dbReference type="SUPFAM" id="SSF57701">
    <property type="entry name" value="Zn2/Cys6 DNA-binding domain"/>
    <property type="match status" value="1"/>
</dbReference>
<dbReference type="InterPro" id="IPR001138">
    <property type="entry name" value="Zn2Cys6_DnaBD"/>
</dbReference>
<dbReference type="Proteomes" id="UP000566819">
    <property type="component" value="Unassembled WGS sequence"/>
</dbReference>
<feature type="compositionally biased region" description="Pro residues" evidence="2">
    <location>
        <begin position="352"/>
        <end position="362"/>
    </location>
</feature>
<dbReference type="EMBL" id="JAAMPI010000422">
    <property type="protein sequence ID" value="KAF4631660.1"/>
    <property type="molecule type" value="Genomic_DNA"/>
</dbReference>
<dbReference type="GO" id="GO:0008270">
    <property type="term" value="F:zinc ion binding"/>
    <property type="evidence" value="ECO:0007669"/>
    <property type="project" value="InterPro"/>
</dbReference>
<dbReference type="InterPro" id="IPR036864">
    <property type="entry name" value="Zn2-C6_fun-type_DNA-bd_sf"/>
</dbReference>
<dbReference type="AlphaFoldDB" id="A0A8H4RMM0"/>
<dbReference type="GO" id="GO:0000981">
    <property type="term" value="F:DNA-binding transcription factor activity, RNA polymerase II-specific"/>
    <property type="evidence" value="ECO:0007669"/>
    <property type="project" value="InterPro"/>
</dbReference>
<evidence type="ECO:0000256" key="1">
    <source>
        <dbReference type="ARBA" id="ARBA00023242"/>
    </source>
</evidence>
<feature type="compositionally biased region" description="Basic and acidic residues" evidence="2">
    <location>
        <begin position="185"/>
        <end position="205"/>
    </location>
</feature>
<feature type="compositionally biased region" description="Polar residues" evidence="2">
    <location>
        <begin position="341"/>
        <end position="350"/>
    </location>
</feature>
<sequence length="531" mass="59003">MQPTRFACDRCRGQKLRCLRERGNCQPCKRCHKAGVACLDSPQARIGRARRSSTTDTFGYERQEPEIRSPLSTGFHLHNENLFPILAEDTFATGEDLIPHPAELQFGNISDIQPTVTSFEYPSQWSPFDFLPSNDVQSSNFTPLETSRIFATTSTKDQTLERTLPMASSPSHISDCAPSYITTGRNRDPGIRGDNQDPGTSRDHLRQENLKTVAARNTGHGSNQLPATAQGYFTGETETKRLLELSQSLYIQHKALEAAPWTGYLSTLSLTAGIKHSTLLSEKTGVTEPVGDILFSSEKFLEIITHFMPSTQNYDDVEVMESIESQSSELNQTDIASFQHTTPSPRTLNLPSPNPKGPPPPDQLDTATILLVLNCYIRLLFIYTTLFSHINQYLYSSNSPKSPSNAGKSFFSHNNPEPLHIGGFSLHSYGEIQIKILVDISVHFITNIEQILGVPQKYRLLDSDTTDDKEIGDGSSAHGSLLMTPQMKMLLEMVIKMAELDIQDGSGIGELGASALRKEFDALRKLHTWKI</sequence>
<dbReference type="PROSITE" id="PS50048">
    <property type="entry name" value="ZN2_CY6_FUNGAL_2"/>
    <property type="match status" value="1"/>
</dbReference>
<dbReference type="CDD" id="cd00067">
    <property type="entry name" value="GAL4"/>
    <property type="match status" value="1"/>
</dbReference>
<keyword evidence="1" id="KW-0539">Nucleus</keyword>
<gene>
    <name evidence="4" type="ORF">G7Y89_g6483</name>
</gene>
<evidence type="ECO:0000256" key="2">
    <source>
        <dbReference type="SAM" id="MobiDB-lite"/>
    </source>
</evidence>
<evidence type="ECO:0000259" key="3">
    <source>
        <dbReference type="PROSITE" id="PS50048"/>
    </source>
</evidence>
<accession>A0A8H4RMM0</accession>
<name>A0A8H4RMM0_9HELO</name>
<proteinExistence type="predicted"/>
<evidence type="ECO:0000313" key="5">
    <source>
        <dbReference type="Proteomes" id="UP000566819"/>
    </source>
</evidence>
<organism evidence="4 5">
    <name type="scientific">Cudoniella acicularis</name>
    <dbReference type="NCBI Taxonomy" id="354080"/>
    <lineage>
        <taxon>Eukaryota</taxon>
        <taxon>Fungi</taxon>
        <taxon>Dikarya</taxon>
        <taxon>Ascomycota</taxon>
        <taxon>Pezizomycotina</taxon>
        <taxon>Leotiomycetes</taxon>
        <taxon>Helotiales</taxon>
        <taxon>Tricladiaceae</taxon>
        <taxon>Cudoniella</taxon>
    </lineage>
</organism>
<comment type="caution">
    <text evidence="4">The sequence shown here is derived from an EMBL/GenBank/DDBJ whole genome shotgun (WGS) entry which is preliminary data.</text>
</comment>
<dbReference type="PROSITE" id="PS00463">
    <property type="entry name" value="ZN2_CY6_FUNGAL_1"/>
    <property type="match status" value="1"/>
</dbReference>
<dbReference type="Gene3D" id="4.10.240.10">
    <property type="entry name" value="Zn(2)-C6 fungal-type DNA-binding domain"/>
    <property type="match status" value="1"/>
</dbReference>
<protein>
    <recommendedName>
        <fullName evidence="3">Zn(2)-C6 fungal-type domain-containing protein</fullName>
    </recommendedName>
</protein>
<feature type="region of interest" description="Disordered" evidence="2">
    <location>
        <begin position="165"/>
        <end position="205"/>
    </location>
</feature>